<dbReference type="GO" id="GO:0003724">
    <property type="term" value="F:RNA helicase activity"/>
    <property type="evidence" value="ECO:0007669"/>
    <property type="project" value="UniProtKB-EC"/>
</dbReference>
<dbReference type="Gene3D" id="3.40.50.300">
    <property type="entry name" value="P-loop containing nucleotide triphosphate hydrolases"/>
    <property type="match status" value="2"/>
</dbReference>
<dbReference type="InterPro" id="IPR002464">
    <property type="entry name" value="DNA/RNA_helicase_DEAH_CS"/>
</dbReference>
<evidence type="ECO:0000256" key="5">
    <source>
        <dbReference type="ARBA" id="ARBA00022806"/>
    </source>
</evidence>
<dbReference type="Pfam" id="PF07717">
    <property type="entry name" value="OB_NTP_bind"/>
    <property type="match status" value="1"/>
</dbReference>
<feature type="compositionally biased region" description="Basic and acidic residues" evidence="10">
    <location>
        <begin position="45"/>
        <end position="60"/>
    </location>
</feature>
<comment type="catalytic activity">
    <reaction evidence="9">
        <text>ATP + H2O = ADP + phosphate + H(+)</text>
        <dbReference type="Rhea" id="RHEA:13065"/>
        <dbReference type="ChEBI" id="CHEBI:15377"/>
        <dbReference type="ChEBI" id="CHEBI:15378"/>
        <dbReference type="ChEBI" id="CHEBI:30616"/>
        <dbReference type="ChEBI" id="CHEBI:43474"/>
        <dbReference type="ChEBI" id="CHEBI:456216"/>
        <dbReference type="EC" id="3.6.4.13"/>
    </reaction>
</comment>
<dbReference type="SMART" id="SM00490">
    <property type="entry name" value="HELICc"/>
    <property type="match status" value="1"/>
</dbReference>
<feature type="region of interest" description="Disordered" evidence="10">
    <location>
        <begin position="280"/>
        <end position="300"/>
    </location>
</feature>
<dbReference type="InParanoid" id="A7AVM7"/>
<evidence type="ECO:0000313" key="14">
    <source>
        <dbReference type="Proteomes" id="UP000002173"/>
    </source>
</evidence>
<feature type="region of interest" description="Disordered" evidence="10">
    <location>
        <begin position="988"/>
        <end position="1016"/>
    </location>
</feature>
<feature type="domain" description="Helicase ATP-binding" evidence="11">
    <location>
        <begin position="339"/>
        <end position="502"/>
    </location>
</feature>
<reference evidence="14" key="3">
    <citation type="journal article" date="2021" name="Int. J. Parasitol.">
        <title>Comparative analysis of gene expression between Babesia bovis blood stages and kinetes allowed by improved genome annotation.</title>
        <authorList>
            <person name="Ueti M.W."/>
            <person name="Johnson W.C."/>
            <person name="Kappmeyer L.S."/>
            <person name="Herndon D.R."/>
            <person name="Mousel M.R."/>
            <person name="Reif K.E."/>
            <person name="Taus N.S."/>
            <person name="Ifeonu O.O."/>
            <person name="Silva J.C."/>
            <person name="Suarez C.E."/>
            <person name="Brayton K.A."/>
        </authorList>
    </citation>
    <scope>NUCLEOTIDE SEQUENCE [LARGE SCALE GENOMIC DNA]</scope>
</reference>
<dbReference type="AlphaFoldDB" id="A7AVM7"/>
<dbReference type="STRING" id="5865.A7AVM7"/>
<dbReference type="Gene3D" id="1.20.120.1080">
    <property type="match status" value="1"/>
</dbReference>
<evidence type="ECO:0000256" key="10">
    <source>
        <dbReference type="SAM" id="MobiDB-lite"/>
    </source>
</evidence>
<accession>A7AVM7</accession>
<keyword evidence="4 13" id="KW-0378">Hydrolase</keyword>
<evidence type="ECO:0000256" key="9">
    <source>
        <dbReference type="ARBA" id="ARBA00047984"/>
    </source>
</evidence>
<dbReference type="Pfam" id="PF00271">
    <property type="entry name" value="Helicase_C"/>
    <property type="match status" value="1"/>
</dbReference>
<feature type="region of interest" description="Disordered" evidence="10">
    <location>
        <begin position="1"/>
        <end position="60"/>
    </location>
</feature>
<feature type="compositionally biased region" description="Polar residues" evidence="10">
    <location>
        <begin position="290"/>
        <end position="300"/>
    </location>
</feature>
<reference evidence="13 14" key="1">
    <citation type="journal article" date="2007" name="PLoS Pathog.">
        <title>Genome sequence of Babesia bovis and comparative analysis of apicomplexan hemoprotozoa.</title>
        <authorList>
            <person name="Brayton K.A."/>
            <person name="Lau A.O.T."/>
            <person name="Herndon D.R."/>
            <person name="Hannick L."/>
            <person name="Kappmeyer L.S."/>
            <person name="Berens S.J."/>
            <person name="Bidwell S.L."/>
            <person name="Brown W.C."/>
            <person name="Crabtree J."/>
            <person name="Fadrosh D."/>
            <person name="Feldblum T."/>
            <person name="Forberger H.A."/>
            <person name="Haas B.J."/>
            <person name="Howell J.M."/>
            <person name="Khouri H."/>
            <person name="Koo H."/>
            <person name="Mann D.J."/>
            <person name="Norimine J."/>
            <person name="Paulsen I.T."/>
            <person name="Radune D."/>
            <person name="Ren Q."/>
            <person name="Smith R.K. Jr."/>
            <person name="Suarez C.E."/>
            <person name="White O."/>
            <person name="Wortman J.R."/>
            <person name="Knowles D.P. Jr."/>
            <person name="McElwain T.F."/>
            <person name="Nene V.M."/>
        </authorList>
    </citation>
    <scope>NUCLEOTIDE SEQUENCE [LARGE SCALE GENOMIC DNA]</scope>
    <source>
        <strain evidence="13">T2Bo</strain>
    </source>
</reference>
<organism evidence="13 14">
    <name type="scientific">Babesia bovis</name>
    <dbReference type="NCBI Taxonomy" id="5865"/>
    <lineage>
        <taxon>Eukaryota</taxon>
        <taxon>Sar</taxon>
        <taxon>Alveolata</taxon>
        <taxon>Apicomplexa</taxon>
        <taxon>Aconoidasida</taxon>
        <taxon>Piroplasmida</taxon>
        <taxon>Babesiidae</taxon>
        <taxon>Babesia</taxon>
    </lineage>
</organism>
<dbReference type="GO" id="GO:0016887">
    <property type="term" value="F:ATP hydrolysis activity"/>
    <property type="evidence" value="ECO:0007669"/>
    <property type="project" value="RHEA"/>
</dbReference>
<dbReference type="InterPro" id="IPR014001">
    <property type="entry name" value="Helicase_ATP-bd"/>
</dbReference>
<dbReference type="InterPro" id="IPR001650">
    <property type="entry name" value="Helicase_C-like"/>
</dbReference>
<evidence type="ECO:0000256" key="7">
    <source>
        <dbReference type="ARBA" id="ARBA00023187"/>
    </source>
</evidence>
<sequence length="1016" mass="115399">MMDPFDDFQVTKLPKASVPRTPSTASTSTFRKRSYQDTDSADDTDLLRENGDHIGARSPEADRKYYRNSSRVDPYDRIIDHMWYDRDDESFLMQNNYDEGNQVYYAEQEAKRQAQLPGTIKQLGTANQRSKGSLSFQKHIDNSLWELSRISQGGAGSRLSTLEYQGLTESNMHKEEAKKIVLVRSVIPPFIYDGLSKETRDELDSSFAAGDNTFNHIYNKFLNQKISVVKDSTSDIAQMAKKGSAILRKLKEESERNASRVRFWDLEGSKLGSLLLLGDDSKDKSHDQPDNSANDSKYSQFMDTDIPESELCERLSESKKKLRETREQLPVFKCRDELLSYIGQFQVMVVVGETGSGKTTQLAQFLYESGYYKRGVIGCTQPRRVAAVSVCQRVAAEMGSRVGDLVGYSIRFEDLTSRNTAVKFMTDGILLRETLMDPDLDRYSCIIMDEAHERSLNTDVLFGILKSVVARRRDIRVIVTSATMDADKFARFFGNCPIYKIPGRTFPVRIEYMRSMGNDYVESAVDKCVSLHISEGPGDVLIFMTGQDDINATCELLDLKLYKVMQSTTRADLQPFCVLPIYSQLPSELQQRVFKKYPYRKVIVSTNIAETSLTLDGIKFVIDSGFCKLKVYNPKVGMDSLQITPVSQAGANQRSGRAGRTAPGICYRLYTERTYLNDLFENNVPEIMRTNLCNVVLLLKSLKVKRLTEFDFIDPPHAENILSAMLQLWILGGIDEFGELTDIGRKLVHYPLEPPLSKMMIAGESERCMSEILTVVSVMSAPNVFVVENETDAQRESADNATREKFMVPESDHLTLLNVYKQWCANGRSDSWCLQYRLQPKSLRRAAEVRQQLLDIVTKQGIEETSCGTNWDQVRRAICSGYFHNASKLKGLGEYSNLRSFAPCFLHPTSALYGMGYTPDYVVYHEVVITSKEYMRHVTAVDAEWLYELGPNFFYLKNIDAGGSAQRTKDKLENERLRQEMRYKRNYQETLERSQLPGASKSVGAVTFGARRSNKR</sequence>
<dbReference type="Pfam" id="PF04408">
    <property type="entry name" value="WHD_HA2"/>
    <property type="match status" value="1"/>
</dbReference>
<dbReference type="SUPFAM" id="SSF52540">
    <property type="entry name" value="P-loop containing nucleoside triphosphate hydrolases"/>
    <property type="match status" value="1"/>
</dbReference>
<evidence type="ECO:0000256" key="6">
    <source>
        <dbReference type="ARBA" id="ARBA00022840"/>
    </source>
</evidence>
<comment type="similarity">
    <text evidence="8">Belongs to the DEAD box helicase family. DEAH subfamily. PRP16 sub-subfamily.</text>
</comment>
<dbReference type="VEuPathDB" id="PiroplasmaDB:BBOV_IV002560"/>
<dbReference type="EMBL" id="AAXT01000004">
    <property type="protein sequence ID" value="EDO05853.1"/>
    <property type="molecule type" value="Genomic_DNA"/>
</dbReference>
<dbReference type="PROSITE" id="PS51192">
    <property type="entry name" value="HELICASE_ATP_BIND_1"/>
    <property type="match status" value="1"/>
</dbReference>
<dbReference type="eggNOG" id="KOG0924">
    <property type="taxonomic scope" value="Eukaryota"/>
</dbReference>
<evidence type="ECO:0000256" key="1">
    <source>
        <dbReference type="ARBA" id="ARBA00012552"/>
    </source>
</evidence>
<dbReference type="GO" id="GO:0003723">
    <property type="term" value="F:RNA binding"/>
    <property type="evidence" value="ECO:0007669"/>
    <property type="project" value="TreeGrafter"/>
</dbReference>
<dbReference type="Pfam" id="PF21010">
    <property type="entry name" value="HA2_C"/>
    <property type="match status" value="1"/>
</dbReference>
<dbReference type="KEGG" id="bbo:BBOV_IV002560"/>
<evidence type="ECO:0000259" key="11">
    <source>
        <dbReference type="PROSITE" id="PS51192"/>
    </source>
</evidence>
<dbReference type="GO" id="GO:0006397">
    <property type="term" value="P:mRNA processing"/>
    <property type="evidence" value="ECO:0007669"/>
    <property type="project" value="UniProtKB-KW"/>
</dbReference>
<dbReference type="InterPro" id="IPR048333">
    <property type="entry name" value="HA2_WH"/>
</dbReference>
<feature type="compositionally biased region" description="Polar residues" evidence="10">
    <location>
        <begin position="20"/>
        <end position="29"/>
    </location>
</feature>
<keyword evidence="6" id="KW-0067">ATP-binding</keyword>
<dbReference type="InterPro" id="IPR027417">
    <property type="entry name" value="P-loop_NTPase"/>
</dbReference>
<dbReference type="GeneID" id="5477640"/>
<dbReference type="InterPro" id="IPR011709">
    <property type="entry name" value="DEAD-box_helicase_OB_fold"/>
</dbReference>
<evidence type="ECO:0000256" key="2">
    <source>
        <dbReference type="ARBA" id="ARBA00022664"/>
    </source>
</evidence>
<dbReference type="GO" id="GO:0005524">
    <property type="term" value="F:ATP binding"/>
    <property type="evidence" value="ECO:0007669"/>
    <property type="project" value="UniProtKB-KW"/>
</dbReference>
<evidence type="ECO:0000313" key="13">
    <source>
        <dbReference type="EMBL" id="EDO05853.1"/>
    </source>
</evidence>
<dbReference type="FunFam" id="3.40.50.300:FF:000615">
    <property type="entry name" value="pre-mRNA-splicing factor ATP-dependent RNA helicase DEAH7"/>
    <property type="match status" value="1"/>
</dbReference>
<dbReference type="PANTHER" id="PTHR18934:SF91">
    <property type="entry name" value="PRE-MRNA-SPLICING FACTOR ATP-DEPENDENT RNA HELICASE PRP16"/>
    <property type="match status" value="1"/>
</dbReference>
<dbReference type="OMA" id="RRRWHNE"/>
<dbReference type="GO" id="GO:0008380">
    <property type="term" value="P:RNA splicing"/>
    <property type="evidence" value="ECO:0007669"/>
    <property type="project" value="UniProtKB-KW"/>
</dbReference>
<dbReference type="Proteomes" id="UP000002173">
    <property type="component" value="Unassembled WGS sequence"/>
</dbReference>
<dbReference type="SMART" id="SM00847">
    <property type="entry name" value="HA2"/>
    <property type="match status" value="1"/>
</dbReference>
<dbReference type="Pfam" id="PF00270">
    <property type="entry name" value="DEAD"/>
    <property type="match status" value="1"/>
</dbReference>
<dbReference type="InterPro" id="IPR007502">
    <property type="entry name" value="Helicase-assoc_dom"/>
</dbReference>
<keyword evidence="14" id="KW-1185">Reference proteome</keyword>
<dbReference type="PROSITE" id="PS51194">
    <property type="entry name" value="HELICASE_CTER"/>
    <property type="match status" value="1"/>
</dbReference>
<reference evidence="14" key="2">
    <citation type="journal article" date="2020" name="Data Brief">
        <title>Transcriptome dataset of Babesia bovis life stages within vertebrate and invertebrate hosts.</title>
        <authorList>
            <person name="Ueti M.W."/>
            <person name="Johnson W.C."/>
            <person name="Kappmeyer L.S."/>
            <person name="Herndon D.R."/>
            <person name="Mousel M.R."/>
            <person name="Reif K.E."/>
            <person name="Taus N.S."/>
            <person name="Ifeonu O.O."/>
            <person name="Silva J.C."/>
            <person name="Suarez C.E."/>
            <person name="Brayton K.A."/>
        </authorList>
    </citation>
    <scope>NUCLEOTIDE SEQUENCE [LARGE SCALE GENOMIC DNA]</scope>
</reference>
<dbReference type="FunCoup" id="A7AVM7">
    <property type="interactions" value="412"/>
</dbReference>
<dbReference type="PANTHER" id="PTHR18934">
    <property type="entry name" value="ATP-DEPENDENT RNA HELICASE"/>
    <property type="match status" value="1"/>
</dbReference>
<dbReference type="CDD" id="cd18791">
    <property type="entry name" value="SF2_C_RHA"/>
    <property type="match status" value="1"/>
</dbReference>
<dbReference type="PROSITE" id="PS00690">
    <property type="entry name" value="DEAH_ATP_HELICASE"/>
    <property type="match status" value="1"/>
</dbReference>
<evidence type="ECO:0000256" key="4">
    <source>
        <dbReference type="ARBA" id="ARBA00022801"/>
    </source>
</evidence>
<keyword evidence="5 13" id="KW-0347">Helicase</keyword>
<name>A7AVM7_BABBO</name>
<dbReference type="SMART" id="SM00487">
    <property type="entry name" value="DEXDc"/>
    <property type="match status" value="1"/>
</dbReference>
<gene>
    <name evidence="13" type="ORF">BBOV_IV002560</name>
</gene>
<evidence type="ECO:0000256" key="8">
    <source>
        <dbReference type="ARBA" id="ARBA00038040"/>
    </source>
</evidence>
<feature type="domain" description="Helicase C-terminal" evidence="12">
    <location>
        <begin position="524"/>
        <end position="703"/>
    </location>
</feature>
<protein>
    <recommendedName>
        <fullName evidence="1">RNA helicase</fullName>
        <ecNumber evidence="1">3.6.4.13</ecNumber>
    </recommendedName>
</protein>
<feature type="compositionally biased region" description="Basic and acidic residues" evidence="10">
    <location>
        <begin position="280"/>
        <end position="289"/>
    </location>
</feature>
<keyword evidence="2" id="KW-0507">mRNA processing</keyword>
<evidence type="ECO:0000256" key="3">
    <source>
        <dbReference type="ARBA" id="ARBA00022741"/>
    </source>
</evidence>
<keyword evidence="3" id="KW-0547">Nucleotide-binding</keyword>
<keyword evidence="7" id="KW-0508">mRNA splicing</keyword>
<dbReference type="FunFam" id="3.40.50.300:FF:000007">
    <property type="entry name" value="Pre-mRNA-splicing factor ATP-dependent RNA helicase"/>
    <property type="match status" value="1"/>
</dbReference>
<dbReference type="EC" id="3.6.4.13" evidence="1"/>
<comment type="caution">
    <text evidence="13">The sequence shown here is derived from an EMBL/GenBank/DDBJ whole genome shotgun (WGS) entry which is preliminary data.</text>
</comment>
<proteinExistence type="inferred from homology"/>
<evidence type="ECO:0000259" key="12">
    <source>
        <dbReference type="PROSITE" id="PS51194"/>
    </source>
</evidence>
<dbReference type="InterPro" id="IPR011545">
    <property type="entry name" value="DEAD/DEAH_box_helicase_dom"/>
</dbReference>
<dbReference type="RefSeq" id="XP_001609421.1">
    <property type="nucleotide sequence ID" value="XM_001609371.1"/>
</dbReference>